<accession>A0AAE9FLF2</accession>
<keyword evidence="3" id="KW-1185">Reference proteome</keyword>
<dbReference type="EMBL" id="CP092625">
    <property type="protein sequence ID" value="UMM42198.1"/>
    <property type="molecule type" value="Genomic_DNA"/>
</dbReference>
<organism evidence="2 3">
    <name type="scientific">Caenorhabditis briggsae</name>
    <dbReference type="NCBI Taxonomy" id="6238"/>
    <lineage>
        <taxon>Eukaryota</taxon>
        <taxon>Metazoa</taxon>
        <taxon>Ecdysozoa</taxon>
        <taxon>Nematoda</taxon>
        <taxon>Chromadorea</taxon>
        <taxon>Rhabditida</taxon>
        <taxon>Rhabditina</taxon>
        <taxon>Rhabditomorpha</taxon>
        <taxon>Rhabditoidea</taxon>
        <taxon>Rhabditidae</taxon>
        <taxon>Peloderinae</taxon>
        <taxon>Caenorhabditis</taxon>
    </lineage>
</organism>
<feature type="compositionally biased region" description="Basic and acidic residues" evidence="1">
    <location>
        <begin position="114"/>
        <end position="125"/>
    </location>
</feature>
<evidence type="ECO:0000256" key="1">
    <source>
        <dbReference type="SAM" id="MobiDB-lite"/>
    </source>
</evidence>
<sequence>MEGNMNDSFLENNDAEKFKNEYLECSENFTNAFLETQQAKININNKKAIWNETVNKINEAENQLTAMNDPYQLFEEKMEQSYLDPDDEILLKSFTTKFFGILNMPSVEPSEDETAPKKARMESEE</sequence>
<evidence type="ECO:0000313" key="3">
    <source>
        <dbReference type="Proteomes" id="UP000829354"/>
    </source>
</evidence>
<evidence type="ECO:0000313" key="2">
    <source>
        <dbReference type="EMBL" id="UMM42198.1"/>
    </source>
</evidence>
<reference evidence="2 3" key="1">
    <citation type="submission" date="2022-04" db="EMBL/GenBank/DDBJ databases">
        <title>Chromosome-level reference genomes for two strains of Caenorhabditis briggsae: an improved platform for comparative genomics.</title>
        <authorList>
            <person name="Stevens L."/>
            <person name="Andersen E."/>
        </authorList>
    </citation>
    <scope>NUCLEOTIDE SEQUENCE [LARGE SCALE GENOMIC DNA]</scope>
    <source>
        <strain evidence="2">VX34</strain>
        <tissue evidence="2">Whole-organism</tissue>
    </source>
</reference>
<feature type="region of interest" description="Disordered" evidence="1">
    <location>
        <begin position="105"/>
        <end position="125"/>
    </location>
</feature>
<dbReference type="Proteomes" id="UP000829354">
    <property type="component" value="Chromosome X"/>
</dbReference>
<gene>
    <name evidence="2" type="ORF">L5515_018123</name>
</gene>
<name>A0AAE9FLF2_CAEBR</name>
<protein>
    <submittedName>
        <fullName evidence="2">Uncharacterized protein</fullName>
    </submittedName>
</protein>
<proteinExistence type="predicted"/>
<dbReference type="AlphaFoldDB" id="A0AAE9FLF2"/>